<name>A0A0F9G968_9ZZZZ</name>
<reference evidence="1" key="1">
    <citation type="journal article" date="2015" name="Nature">
        <title>Complex archaea that bridge the gap between prokaryotes and eukaryotes.</title>
        <authorList>
            <person name="Spang A."/>
            <person name="Saw J.H."/>
            <person name="Jorgensen S.L."/>
            <person name="Zaremba-Niedzwiedzka K."/>
            <person name="Martijn J."/>
            <person name="Lind A.E."/>
            <person name="van Eijk R."/>
            <person name="Schleper C."/>
            <person name="Guy L."/>
            <person name="Ettema T.J."/>
        </authorList>
    </citation>
    <scope>NUCLEOTIDE SEQUENCE</scope>
</reference>
<evidence type="ECO:0008006" key="2">
    <source>
        <dbReference type="Google" id="ProtNLM"/>
    </source>
</evidence>
<feature type="non-terminal residue" evidence="1">
    <location>
        <position position="57"/>
    </location>
</feature>
<comment type="caution">
    <text evidence="1">The sequence shown here is derived from an EMBL/GenBank/DDBJ whole genome shotgun (WGS) entry which is preliminary data.</text>
</comment>
<organism evidence="1">
    <name type="scientific">marine sediment metagenome</name>
    <dbReference type="NCBI Taxonomy" id="412755"/>
    <lineage>
        <taxon>unclassified sequences</taxon>
        <taxon>metagenomes</taxon>
        <taxon>ecological metagenomes</taxon>
    </lineage>
</organism>
<proteinExistence type="predicted"/>
<protein>
    <recommendedName>
        <fullName evidence="2">Secreted protein</fullName>
    </recommendedName>
</protein>
<accession>A0A0F9G968</accession>
<gene>
    <name evidence="1" type="ORF">LCGC14_2212070</name>
</gene>
<dbReference type="AlphaFoldDB" id="A0A0F9G968"/>
<dbReference type="EMBL" id="LAZR01029377">
    <property type="protein sequence ID" value="KKL59762.1"/>
    <property type="molecule type" value="Genomic_DNA"/>
</dbReference>
<sequence length="57" mass="5680">MKLSAHIKVLALLLSVGVFAGCSTTGENMDDGGYDSDVAAIDQDGGSTVYGGDDQGG</sequence>
<evidence type="ECO:0000313" key="1">
    <source>
        <dbReference type="EMBL" id="KKL59762.1"/>
    </source>
</evidence>
<dbReference type="PROSITE" id="PS51257">
    <property type="entry name" value="PROKAR_LIPOPROTEIN"/>
    <property type="match status" value="1"/>
</dbReference>